<dbReference type="InterPro" id="IPR000994">
    <property type="entry name" value="Pept_M24"/>
</dbReference>
<dbReference type="PANTHER" id="PTHR48480:SF2">
    <property type="entry name" value="PEPTIDASE D"/>
    <property type="match status" value="1"/>
</dbReference>
<evidence type="ECO:0000259" key="7">
    <source>
        <dbReference type="Pfam" id="PF00557"/>
    </source>
</evidence>
<accession>A0A0M3HGK6</accession>
<dbReference type="WBParaSite" id="ALUE_0000065101-mRNA-1">
    <property type="protein sequence ID" value="ALUE_0000065101-mRNA-1"/>
    <property type="gene ID" value="ALUE_0000065101"/>
</dbReference>
<evidence type="ECO:0000256" key="4">
    <source>
        <dbReference type="ARBA" id="ARBA00022801"/>
    </source>
</evidence>
<dbReference type="InterPro" id="IPR052433">
    <property type="entry name" value="X-Pro_dipept-like"/>
</dbReference>
<dbReference type="PANTHER" id="PTHR48480">
    <property type="match status" value="1"/>
</dbReference>
<keyword evidence="4" id="KW-0378">Hydrolase</keyword>
<dbReference type="SUPFAM" id="SSF55920">
    <property type="entry name" value="Creatinase/aminopeptidase"/>
    <property type="match status" value="1"/>
</dbReference>
<evidence type="ECO:0000256" key="6">
    <source>
        <dbReference type="ARBA" id="ARBA00023211"/>
    </source>
</evidence>
<keyword evidence="2" id="KW-0645">Protease</keyword>
<evidence type="ECO:0000256" key="1">
    <source>
        <dbReference type="ARBA" id="ARBA00001936"/>
    </source>
</evidence>
<dbReference type="Pfam" id="PF00557">
    <property type="entry name" value="Peptidase_M24"/>
    <property type="match status" value="1"/>
</dbReference>
<keyword evidence="3" id="KW-0479">Metal-binding</keyword>
<evidence type="ECO:0000313" key="9">
    <source>
        <dbReference type="WBParaSite" id="ALUE_0000065101-mRNA-1"/>
    </source>
</evidence>
<name>A0A0M3HGK6_ASCLU</name>
<evidence type="ECO:0000256" key="2">
    <source>
        <dbReference type="ARBA" id="ARBA00022670"/>
    </source>
</evidence>
<dbReference type="Gene3D" id="3.90.230.10">
    <property type="entry name" value="Creatinase/methionine aminopeptidase superfamily"/>
    <property type="match status" value="1"/>
</dbReference>
<proteinExistence type="predicted"/>
<comment type="cofactor">
    <cofactor evidence="1">
        <name>Mn(2+)</name>
        <dbReference type="ChEBI" id="CHEBI:29035"/>
    </cofactor>
</comment>
<keyword evidence="8" id="KW-1185">Reference proteome</keyword>
<dbReference type="Proteomes" id="UP000036681">
    <property type="component" value="Unplaced"/>
</dbReference>
<protein>
    <submittedName>
        <fullName evidence="9">Peptidase_M24 domain-containing protein</fullName>
    </submittedName>
</protein>
<keyword evidence="5" id="KW-0482">Metalloprotease</keyword>
<dbReference type="GO" id="GO:0046872">
    <property type="term" value="F:metal ion binding"/>
    <property type="evidence" value="ECO:0007669"/>
    <property type="project" value="UniProtKB-KW"/>
</dbReference>
<evidence type="ECO:0000256" key="3">
    <source>
        <dbReference type="ARBA" id="ARBA00022723"/>
    </source>
</evidence>
<dbReference type="GO" id="GO:0008237">
    <property type="term" value="F:metallopeptidase activity"/>
    <property type="evidence" value="ECO:0007669"/>
    <property type="project" value="UniProtKB-KW"/>
</dbReference>
<dbReference type="AlphaFoldDB" id="A0A0M3HGK6"/>
<organism evidence="8 9">
    <name type="scientific">Ascaris lumbricoides</name>
    <name type="common">Giant roundworm</name>
    <dbReference type="NCBI Taxonomy" id="6252"/>
    <lineage>
        <taxon>Eukaryota</taxon>
        <taxon>Metazoa</taxon>
        <taxon>Ecdysozoa</taxon>
        <taxon>Nematoda</taxon>
        <taxon>Chromadorea</taxon>
        <taxon>Rhabditida</taxon>
        <taxon>Spirurina</taxon>
        <taxon>Ascaridomorpha</taxon>
        <taxon>Ascaridoidea</taxon>
        <taxon>Ascarididae</taxon>
        <taxon>Ascaris</taxon>
    </lineage>
</organism>
<dbReference type="GO" id="GO:0006508">
    <property type="term" value="P:proteolysis"/>
    <property type="evidence" value="ECO:0007669"/>
    <property type="project" value="UniProtKB-KW"/>
</dbReference>
<sequence>MNGAILHYGHANAPNNKKIMNGDLCLLDMGPECECYASDVTTTFPSNGKFTEKQKLIYNAVLRANREVIKAAKPVYLCLESMRLVVFPLSLWLGCH</sequence>
<evidence type="ECO:0000256" key="5">
    <source>
        <dbReference type="ARBA" id="ARBA00023049"/>
    </source>
</evidence>
<keyword evidence="6" id="KW-0464">Manganese</keyword>
<reference evidence="9" key="1">
    <citation type="submission" date="2017-02" db="UniProtKB">
        <authorList>
            <consortium name="WormBaseParasite"/>
        </authorList>
    </citation>
    <scope>IDENTIFICATION</scope>
</reference>
<feature type="domain" description="Peptidase M24" evidence="7">
    <location>
        <begin position="2"/>
        <end position="74"/>
    </location>
</feature>
<evidence type="ECO:0000313" key="8">
    <source>
        <dbReference type="Proteomes" id="UP000036681"/>
    </source>
</evidence>
<dbReference type="InterPro" id="IPR036005">
    <property type="entry name" value="Creatinase/aminopeptidase-like"/>
</dbReference>